<proteinExistence type="predicted"/>
<evidence type="ECO:0000313" key="2">
    <source>
        <dbReference type="Proteomes" id="UP001295684"/>
    </source>
</evidence>
<dbReference type="Proteomes" id="UP001295684">
    <property type="component" value="Unassembled WGS sequence"/>
</dbReference>
<evidence type="ECO:0000313" key="1">
    <source>
        <dbReference type="EMBL" id="CAI2376292.1"/>
    </source>
</evidence>
<sequence>MGAAQSKKKVLLKKKFMTKRDEPSGGLKSGKREGKFWRRIRGNCGRNCRKEVNWDGKSDSEFECMVCLEFKRKLCVSNCCNSIICRECVSKLKGSCPLRCKKLSEQFGTRKALDERVTKIFISCDICLTKIHPWNMIAHKNNCGERILTERISDCCLHDCVLISKCSTNEWKCHARENIIQDHKDNKENQYYECEKCQIKFCKFCVARAKLQGKNCALNSNPLNSPISVFFHCKISENVIPDQDYTQKPSYTPPTFPRTIYSL</sequence>
<gene>
    <name evidence="1" type="ORF">ECRASSUSDP1_LOCUS17661</name>
</gene>
<dbReference type="AlphaFoldDB" id="A0AAD1XP83"/>
<accession>A0AAD1XP83</accession>
<dbReference type="EMBL" id="CAMPGE010017840">
    <property type="protein sequence ID" value="CAI2376292.1"/>
    <property type="molecule type" value="Genomic_DNA"/>
</dbReference>
<keyword evidence="2" id="KW-1185">Reference proteome</keyword>
<name>A0AAD1XP83_EUPCR</name>
<evidence type="ECO:0008006" key="3">
    <source>
        <dbReference type="Google" id="ProtNLM"/>
    </source>
</evidence>
<comment type="caution">
    <text evidence="1">The sequence shown here is derived from an EMBL/GenBank/DDBJ whole genome shotgun (WGS) entry which is preliminary data.</text>
</comment>
<reference evidence="1" key="1">
    <citation type="submission" date="2023-07" db="EMBL/GenBank/DDBJ databases">
        <authorList>
            <consortium name="AG Swart"/>
            <person name="Singh M."/>
            <person name="Singh A."/>
            <person name="Seah K."/>
            <person name="Emmerich C."/>
        </authorList>
    </citation>
    <scope>NUCLEOTIDE SEQUENCE</scope>
    <source>
        <strain evidence="1">DP1</strain>
    </source>
</reference>
<organism evidence="1 2">
    <name type="scientific">Euplotes crassus</name>
    <dbReference type="NCBI Taxonomy" id="5936"/>
    <lineage>
        <taxon>Eukaryota</taxon>
        <taxon>Sar</taxon>
        <taxon>Alveolata</taxon>
        <taxon>Ciliophora</taxon>
        <taxon>Intramacronucleata</taxon>
        <taxon>Spirotrichea</taxon>
        <taxon>Hypotrichia</taxon>
        <taxon>Euplotida</taxon>
        <taxon>Euplotidae</taxon>
        <taxon>Moneuplotes</taxon>
    </lineage>
</organism>
<protein>
    <recommendedName>
        <fullName evidence="3">RING-type domain-containing protein</fullName>
    </recommendedName>
</protein>